<keyword evidence="2" id="KW-1185">Reference proteome</keyword>
<reference evidence="1" key="1">
    <citation type="submission" date="2017-10" db="EMBL/GenBank/DDBJ databases">
        <title>Genome sequence of cellulolytic Lachnospiraceae bacterium XHS1971 isolated from hotspring sediment.</title>
        <authorList>
            <person name="Vasudevan G."/>
            <person name="Joshi A.J."/>
            <person name="Hivarkar S."/>
            <person name="Lanjekar V.B."/>
            <person name="Dhakephalkar P.K."/>
            <person name="Dagar S."/>
        </authorList>
    </citation>
    <scope>NUCLEOTIDE SEQUENCE</scope>
    <source>
        <strain evidence="1">XHS1971</strain>
    </source>
</reference>
<accession>A0AC61DAU0</accession>
<comment type="caution">
    <text evidence="1">The sequence shown here is derived from an EMBL/GenBank/DDBJ whole genome shotgun (WGS) entry which is preliminary data.</text>
</comment>
<proteinExistence type="predicted"/>
<sequence>MSQTIQTNQATSPKRQTAIKKGIPLSSIPTMLLLGIVPLITRLKVMDATEEVKAVFKQAQIADFFSYHKATFILLLAVTMLVILFFSFSKEDLQKYKELKVFVEALGGFLVFSLLSTFFSPYKETALWGVPGRMEGMLMIGAYGLMMLYAIYSFKEAKHYTYIIISLSFLVGVLTFLGIFEYVGHNLLSSTDLGLKLLFPAEYEQLKSMLQLEYTEGKVYGTLYHYNYMGSFGALMVPLFATLCLYLKDIKAKVYCGFFMLCSLFLLFGSTSRGGLIGVALAFAVAVLIFSKNILKNWKFTLPVALALVVVVVGLNVMTGGTIFERIPSLIKDIGISLSGSDQDFDYKDHIPVRDITCQDGKAILVTQTDELHLQLENGELKAYDQNQAAIKLIDQGDMVTLADERFSLFTLTKVYDTDNNWAAFTLVINGRNTFVFRMNDQEGVYMINSFTQEKEDIAYPETFGFQGKERLGSARGYIWSRSIPMLKNTLFIGHGPDTYPMEFPQNDYLGKYYAYNTPNMIVDKPHNLYLQIGINQGIVALVGFLVLVGAYIIQSLRLYIFKRRYVKEEIIGIATMLSVVGYLGAGLFNDSVISVAPIFWILLGIGLAINNMNKKIERA</sequence>
<organism evidence="1 2">
    <name type="scientific">Sporanaerobium hydrogeniformans</name>
    <dbReference type="NCBI Taxonomy" id="3072179"/>
    <lineage>
        <taxon>Bacteria</taxon>
        <taxon>Bacillati</taxon>
        <taxon>Bacillota</taxon>
        <taxon>Clostridia</taxon>
        <taxon>Lachnospirales</taxon>
        <taxon>Lachnospiraceae</taxon>
        <taxon>Sporanaerobium</taxon>
    </lineage>
</organism>
<name>A0AC61DAU0_9FIRM</name>
<protein>
    <submittedName>
        <fullName evidence="1">Polymerase</fullName>
    </submittedName>
</protein>
<evidence type="ECO:0000313" key="1">
    <source>
        <dbReference type="EMBL" id="PHV70158.1"/>
    </source>
</evidence>
<evidence type="ECO:0000313" key="2">
    <source>
        <dbReference type="Proteomes" id="UP000224460"/>
    </source>
</evidence>
<dbReference type="EMBL" id="PEDL01000013">
    <property type="protein sequence ID" value="PHV70158.1"/>
    <property type="molecule type" value="Genomic_DNA"/>
</dbReference>
<dbReference type="Proteomes" id="UP000224460">
    <property type="component" value="Unassembled WGS sequence"/>
</dbReference>
<gene>
    <name evidence="1" type="ORF">CS063_11820</name>
</gene>